<evidence type="ECO:0000313" key="3">
    <source>
        <dbReference type="Proteomes" id="UP000328092"/>
    </source>
</evidence>
<name>A0A508SWU4_9BRAD</name>
<dbReference type="RefSeq" id="WP_139857299.1">
    <property type="nucleotide sequence ID" value="NZ_CAADFC020000004.1"/>
</dbReference>
<accession>A0A508SWU4</accession>
<proteinExistence type="predicted"/>
<keyword evidence="1" id="KW-0472">Membrane</keyword>
<dbReference type="AlphaFoldDB" id="A0A508SWU4"/>
<comment type="caution">
    <text evidence="2">The sequence shown here is derived from an EMBL/GenBank/DDBJ whole genome shotgun (WGS) entry which is preliminary data.</text>
</comment>
<gene>
    <name evidence="2" type="ORF">CI1B_05600</name>
</gene>
<reference evidence="2" key="1">
    <citation type="submission" date="2019-02" db="EMBL/GenBank/DDBJ databases">
        <authorList>
            <person name="Pothier F.J."/>
        </authorList>
    </citation>
    <scope>NUCLEOTIDE SEQUENCE</scope>
    <source>
        <strain evidence="2">CI-1B</strain>
    </source>
</reference>
<sequence length="81" mass="8297">MASISSYPDSIERRRASIDEPANLLVFSCAGLLIDVLALLLQGAAHSASLSFALIAGAAPVAAMVMLWLADRADAGGPGQE</sequence>
<feature type="transmembrane region" description="Helical" evidence="1">
    <location>
        <begin position="50"/>
        <end position="70"/>
    </location>
</feature>
<keyword evidence="3" id="KW-1185">Reference proteome</keyword>
<feature type="transmembrane region" description="Helical" evidence="1">
    <location>
        <begin position="21"/>
        <end position="44"/>
    </location>
</feature>
<dbReference type="OrthoDB" id="10000183at2"/>
<organism evidence="2 3">
    <name type="scientific">Bradyrhizobium ivorense</name>
    <dbReference type="NCBI Taxonomy" id="2511166"/>
    <lineage>
        <taxon>Bacteria</taxon>
        <taxon>Pseudomonadati</taxon>
        <taxon>Pseudomonadota</taxon>
        <taxon>Alphaproteobacteria</taxon>
        <taxon>Hyphomicrobiales</taxon>
        <taxon>Nitrobacteraceae</taxon>
        <taxon>Bradyrhizobium</taxon>
    </lineage>
</organism>
<evidence type="ECO:0000313" key="2">
    <source>
        <dbReference type="EMBL" id="VIO65458.1"/>
    </source>
</evidence>
<dbReference type="EMBL" id="CAADFC020000004">
    <property type="protein sequence ID" value="VIO65458.1"/>
    <property type="molecule type" value="Genomic_DNA"/>
</dbReference>
<dbReference type="Proteomes" id="UP000328092">
    <property type="component" value="Unassembled WGS sequence"/>
</dbReference>
<evidence type="ECO:0000256" key="1">
    <source>
        <dbReference type="SAM" id="Phobius"/>
    </source>
</evidence>
<keyword evidence="1" id="KW-1133">Transmembrane helix</keyword>
<keyword evidence="1" id="KW-0812">Transmembrane</keyword>
<protein>
    <submittedName>
        <fullName evidence="2">Uncharacterized protein</fullName>
    </submittedName>
</protein>